<feature type="chain" id="PRO_5034401423" description="Glycoside hydrolase family 76 protein" evidence="1">
    <location>
        <begin position="28"/>
        <end position="573"/>
    </location>
</feature>
<proteinExistence type="predicted"/>
<feature type="signal peptide" evidence="1">
    <location>
        <begin position="1"/>
        <end position="27"/>
    </location>
</feature>
<name>A0A8H6RPG2_9PEZI</name>
<dbReference type="PANTHER" id="PTHR47791:SF2">
    <property type="entry name" value="ENDO MANNANASE, GH76 FAMILY (EUROFUNG)"/>
    <property type="match status" value="1"/>
</dbReference>
<organism evidence="2 3">
    <name type="scientific">Pseudocercospora fuligena</name>
    <dbReference type="NCBI Taxonomy" id="685502"/>
    <lineage>
        <taxon>Eukaryota</taxon>
        <taxon>Fungi</taxon>
        <taxon>Dikarya</taxon>
        <taxon>Ascomycota</taxon>
        <taxon>Pezizomycotina</taxon>
        <taxon>Dothideomycetes</taxon>
        <taxon>Dothideomycetidae</taxon>
        <taxon>Mycosphaerellales</taxon>
        <taxon>Mycosphaerellaceae</taxon>
        <taxon>Pseudocercospora</taxon>
    </lineage>
</organism>
<keyword evidence="3" id="KW-1185">Reference proteome</keyword>
<reference evidence="2" key="1">
    <citation type="submission" date="2020-04" db="EMBL/GenBank/DDBJ databases">
        <title>Draft genome resource of the tomato pathogen Pseudocercospora fuligena.</title>
        <authorList>
            <person name="Zaccaron A."/>
        </authorList>
    </citation>
    <scope>NUCLEOTIDE SEQUENCE</scope>
    <source>
        <strain evidence="2">PF001</strain>
    </source>
</reference>
<evidence type="ECO:0008006" key="4">
    <source>
        <dbReference type="Google" id="ProtNLM"/>
    </source>
</evidence>
<evidence type="ECO:0000313" key="2">
    <source>
        <dbReference type="EMBL" id="KAF7195585.1"/>
    </source>
</evidence>
<dbReference type="InterPro" id="IPR053169">
    <property type="entry name" value="MUG_Protein"/>
</dbReference>
<evidence type="ECO:0000256" key="1">
    <source>
        <dbReference type="SAM" id="SignalP"/>
    </source>
</evidence>
<comment type="caution">
    <text evidence="2">The sequence shown here is derived from an EMBL/GenBank/DDBJ whole genome shotgun (WGS) entry which is preliminary data.</text>
</comment>
<dbReference type="OrthoDB" id="4104179at2759"/>
<accession>A0A8H6RPG2</accession>
<gene>
    <name evidence="2" type="ORF">HII31_03179</name>
</gene>
<dbReference type="Proteomes" id="UP000660729">
    <property type="component" value="Unassembled WGS sequence"/>
</dbReference>
<dbReference type="EMBL" id="JABCIY010000039">
    <property type="protein sequence ID" value="KAF7195585.1"/>
    <property type="molecule type" value="Genomic_DNA"/>
</dbReference>
<dbReference type="AlphaFoldDB" id="A0A8H6RPG2"/>
<keyword evidence="1" id="KW-0732">Signal</keyword>
<dbReference type="Gene3D" id="1.50.10.20">
    <property type="match status" value="1"/>
</dbReference>
<evidence type="ECO:0000313" key="3">
    <source>
        <dbReference type="Proteomes" id="UP000660729"/>
    </source>
</evidence>
<protein>
    <recommendedName>
        <fullName evidence="4">Glycoside hydrolase family 76 protein</fullName>
    </recommendedName>
</protein>
<sequence>MSSPLFTMSSLWLLGVTLLEIITWTSAQSLYWSGWHGEAAAWQWSGSDTRSAHWSNEAEFALKSLQESYWNGTNWPSIVSWAPWIGSVINTITASSLRTYLKATNLPSERDLWTAYSQIESYYAGEDAIKLFGQAYDDAQWVVLEWLEVIKFITDYSRTPTNAKLGQEDLAKYAHRIHVFYNVVQDKFDETLCGGGLTWNPALSVYKNAITNELFVTSSIAMYFWFPGDDNADPYPDPRYDLTNESMILPPMERLLPHDALFLENAKKGHWMKTHNFTNAQGLIVDGFHISENQTTCDLRDEMVYTYKWVTLHIACVILAGLRGLWEATGDTTYLQDGYDLIDKVINATGWNARDYDDAAQWAGLGRNGILEDHCDAPANCTEDQQASVTHLNEHAFHSNRPLQIFKGVYFQHLSLFCEGLPAKEALIPGVSKLASEGLAHRHKVKCSSYSRWIQHNALAALGTRDELGLFGQWWGAPYVNKTQAPAPDYAVSIPYGSADICNRPELLSEAPWKCDGRFGCKKYDPPNRRSIVRATLRLRQYPDPLRTVETQAQGVSILRAAIERTSPWSDRD</sequence>
<dbReference type="PANTHER" id="PTHR47791">
    <property type="entry name" value="MEIOTICALLY UP-REGULATED GENE 191 PROTEIN"/>
    <property type="match status" value="1"/>
</dbReference>